<evidence type="ECO:0000313" key="3">
    <source>
        <dbReference type="Proteomes" id="UP001066276"/>
    </source>
</evidence>
<comment type="caution">
    <text evidence="2">The sequence shown here is derived from an EMBL/GenBank/DDBJ whole genome shotgun (WGS) entry which is preliminary data.</text>
</comment>
<evidence type="ECO:0000313" key="2">
    <source>
        <dbReference type="EMBL" id="KAJ1188081.1"/>
    </source>
</evidence>
<dbReference type="AlphaFoldDB" id="A0AAV7UI62"/>
<feature type="region of interest" description="Disordered" evidence="1">
    <location>
        <begin position="62"/>
        <end position="99"/>
    </location>
</feature>
<accession>A0AAV7UI62</accession>
<dbReference type="Proteomes" id="UP001066276">
    <property type="component" value="Chromosome 3_1"/>
</dbReference>
<protein>
    <submittedName>
        <fullName evidence="2">Uncharacterized protein</fullName>
    </submittedName>
</protein>
<organism evidence="2 3">
    <name type="scientific">Pleurodeles waltl</name>
    <name type="common">Iberian ribbed newt</name>
    <dbReference type="NCBI Taxonomy" id="8319"/>
    <lineage>
        <taxon>Eukaryota</taxon>
        <taxon>Metazoa</taxon>
        <taxon>Chordata</taxon>
        <taxon>Craniata</taxon>
        <taxon>Vertebrata</taxon>
        <taxon>Euteleostomi</taxon>
        <taxon>Amphibia</taxon>
        <taxon>Batrachia</taxon>
        <taxon>Caudata</taxon>
        <taxon>Salamandroidea</taxon>
        <taxon>Salamandridae</taxon>
        <taxon>Pleurodelinae</taxon>
        <taxon>Pleurodeles</taxon>
    </lineage>
</organism>
<proteinExistence type="predicted"/>
<name>A0AAV7UI62_PLEWA</name>
<keyword evidence="3" id="KW-1185">Reference proteome</keyword>
<dbReference type="EMBL" id="JANPWB010000005">
    <property type="protein sequence ID" value="KAJ1188081.1"/>
    <property type="molecule type" value="Genomic_DNA"/>
</dbReference>
<reference evidence="2" key="1">
    <citation type="journal article" date="2022" name="bioRxiv">
        <title>Sequencing and chromosome-scale assembly of the giantPleurodeles waltlgenome.</title>
        <authorList>
            <person name="Brown T."/>
            <person name="Elewa A."/>
            <person name="Iarovenko S."/>
            <person name="Subramanian E."/>
            <person name="Araus A.J."/>
            <person name="Petzold A."/>
            <person name="Susuki M."/>
            <person name="Suzuki K.-i.T."/>
            <person name="Hayashi T."/>
            <person name="Toyoda A."/>
            <person name="Oliveira C."/>
            <person name="Osipova E."/>
            <person name="Leigh N.D."/>
            <person name="Simon A."/>
            <person name="Yun M.H."/>
        </authorList>
    </citation>
    <scope>NUCLEOTIDE SEQUENCE</scope>
    <source>
        <strain evidence="2">20211129_DDA</strain>
        <tissue evidence="2">Liver</tissue>
    </source>
</reference>
<sequence length="135" mass="14647">MPCHLPGFLHVPQARGPEWIIRQTPSQGQAGTAPHHCCVSVAAWSGFCFRLPLAALPSQGWGGRTETPWLPARSPFRATEAQERPTWRPPSKGQAGPQQECSSCLSVYVGRLFSTLRSPLLRPQPPGPTGGRSVK</sequence>
<evidence type="ECO:0000256" key="1">
    <source>
        <dbReference type="SAM" id="MobiDB-lite"/>
    </source>
</evidence>
<gene>
    <name evidence="2" type="ORF">NDU88_004846</name>
</gene>